<dbReference type="RefSeq" id="WP_134440700.1">
    <property type="nucleotide sequence ID" value="NZ_LXQC01000165.1"/>
</dbReference>
<comment type="caution">
    <text evidence="2">The sequence shown here is derived from an EMBL/GenBank/DDBJ whole genome shotgun (WGS) entry which is preliminary data.</text>
</comment>
<gene>
    <name evidence="2" type="ORF">A7Q10_01720</name>
</gene>
<reference evidence="2 3" key="1">
    <citation type="submission" date="2016-05" db="EMBL/GenBank/DDBJ databases">
        <title>Diversity and Homogeneity among Thermoacidophilic Verrucomicrobia Methanotrophs Linked with Geographical Origin.</title>
        <authorList>
            <person name="Erikstad H.-A."/>
            <person name="Smestad N.B."/>
            <person name="Ceballos R.M."/>
            <person name="Birkeland N.-K."/>
        </authorList>
    </citation>
    <scope>NUCLEOTIDE SEQUENCE [LARGE SCALE GENOMIC DNA]</scope>
    <source>
        <strain evidence="2 3">Phi</strain>
    </source>
</reference>
<dbReference type="Proteomes" id="UP000297713">
    <property type="component" value="Unassembled WGS sequence"/>
</dbReference>
<organism evidence="2 3">
    <name type="scientific">Methylacidiphilum caldifontis</name>
    <dbReference type="NCBI Taxonomy" id="2795386"/>
    <lineage>
        <taxon>Bacteria</taxon>
        <taxon>Pseudomonadati</taxon>
        <taxon>Verrucomicrobiota</taxon>
        <taxon>Methylacidiphilae</taxon>
        <taxon>Methylacidiphilales</taxon>
        <taxon>Methylacidiphilaceae</taxon>
        <taxon>Methylacidiphilum (ex Ratnadevi et al. 2023)</taxon>
    </lineage>
</organism>
<evidence type="ECO:0000256" key="1">
    <source>
        <dbReference type="SAM" id="Coils"/>
    </source>
</evidence>
<dbReference type="EMBL" id="LXQC01000165">
    <property type="protein sequence ID" value="TFE66997.1"/>
    <property type="molecule type" value="Genomic_DNA"/>
</dbReference>
<name>A0A4Y8P9A8_9BACT</name>
<evidence type="ECO:0000313" key="3">
    <source>
        <dbReference type="Proteomes" id="UP000297713"/>
    </source>
</evidence>
<keyword evidence="1" id="KW-0175">Coiled coil</keyword>
<protein>
    <submittedName>
        <fullName evidence="2">Uncharacterized protein</fullName>
    </submittedName>
</protein>
<dbReference type="AlphaFoldDB" id="A0A4Y8P9A8"/>
<accession>A0A4Y8P9A8</accession>
<feature type="coiled-coil region" evidence="1">
    <location>
        <begin position="35"/>
        <end position="62"/>
    </location>
</feature>
<sequence length="71" mass="8512">MQQIIDDLKLRHKDFQGWFNETSFGDEKERIWTALSEMAILIDRLCQRIHQLEEKIKDCEGENNKKIISFS</sequence>
<keyword evidence="3" id="KW-1185">Reference proteome</keyword>
<evidence type="ECO:0000313" key="2">
    <source>
        <dbReference type="EMBL" id="TFE66997.1"/>
    </source>
</evidence>
<proteinExistence type="predicted"/>